<dbReference type="PANTHER" id="PTHR21340">
    <property type="entry name" value="DIADENOSINE 5,5-P1,P4-TETRAPHOSPHATE PYROPHOSPHOHYDROLASE MUTT"/>
    <property type="match status" value="1"/>
</dbReference>
<dbReference type="Pfam" id="PF00293">
    <property type="entry name" value="NUDIX"/>
    <property type="match status" value="1"/>
</dbReference>
<comment type="caution">
    <text evidence="2">The sequence shown here is derived from an EMBL/GenBank/DDBJ whole genome shotgun (WGS) entry which is preliminary data.</text>
</comment>
<dbReference type="SUPFAM" id="SSF55811">
    <property type="entry name" value="Nudix"/>
    <property type="match status" value="1"/>
</dbReference>
<organism evidence="2 3">
    <name type="scientific">Aspergillus terreus</name>
    <dbReference type="NCBI Taxonomy" id="33178"/>
    <lineage>
        <taxon>Eukaryota</taxon>
        <taxon>Fungi</taxon>
        <taxon>Dikarya</taxon>
        <taxon>Ascomycota</taxon>
        <taxon>Pezizomycotina</taxon>
        <taxon>Eurotiomycetes</taxon>
        <taxon>Eurotiomycetidae</taxon>
        <taxon>Eurotiales</taxon>
        <taxon>Aspergillaceae</taxon>
        <taxon>Aspergillus</taxon>
        <taxon>Aspergillus subgen. Circumdati</taxon>
    </lineage>
</organism>
<dbReference type="AlphaFoldDB" id="A0A5M3Z7P5"/>
<dbReference type="PROSITE" id="PS00893">
    <property type="entry name" value="NUDIX_BOX"/>
    <property type="match status" value="1"/>
</dbReference>
<gene>
    <name evidence="2" type="ORF">ATEIFO6365_0009017900</name>
</gene>
<reference evidence="2 3" key="1">
    <citation type="submission" date="2020-01" db="EMBL/GenBank/DDBJ databases">
        <title>Aspergillus terreus IFO 6365 whole genome shotgun sequence.</title>
        <authorList>
            <person name="Kanamasa S."/>
            <person name="Takahashi H."/>
        </authorList>
    </citation>
    <scope>NUCLEOTIDE SEQUENCE [LARGE SCALE GENOMIC DNA]</scope>
    <source>
        <strain evidence="2 3">IFO 6365</strain>
    </source>
</reference>
<dbReference type="OrthoDB" id="10259236at2759"/>
<dbReference type="VEuPathDB" id="FungiDB:ATEG_07588"/>
<dbReference type="Proteomes" id="UP000452235">
    <property type="component" value="Unassembled WGS sequence"/>
</dbReference>
<dbReference type="GO" id="GO:0006167">
    <property type="term" value="P:AMP biosynthetic process"/>
    <property type="evidence" value="ECO:0007669"/>
    <property type="project" value="TreeGrafter"/>
</dbReference>
<name>A0A5M3Z7P5_ASPTE</name>
<accession>A0A5M3Z7P5</accession>
<evidence type="ECO:0000313" key="2">
    <source>
        <dbReference type="EMBL" id="GFF18816.1"/>
    </source>
</evidence>
<dbReference type="InterPro" id="IPR015797">
    <property type="entry name" value="NUDIX_hydrolase-like_dom_sf"/>
</dbReference>
<protein>
    <submittedName>
        <fullName evidence="2">NUDIX domain</fullName>
    </submittedName>
</protein>
<dbReference type="PROSITE" id="PS51462">
    <property type="entry name" value="NUDIX"/>
    <property type="match status" value="1"/>
</dbReference>
<dbReference type="InterPro" id="IPR051325">
    <property type="entry name" value="Nudix_hydrolase_domain"/>
</dbReference>
<keyword evidence="3" id="KW-1185">Reference proteome</keyword>
<feature type="compositionally biased region" description="Basic and acidic residues" evidence="1">
    <location>
        <begin position="87"/>
        <end position="101"/>
    </location>
</feature>
<dbReference type="GO" id="GO:0004081">
    <property type="term" value="F:bis(5'-nucleosyl)-tetraphosphatase (asymmetrical) activity"/>
    <property type="evidence" value="ECO:0007669"/>
    <property type="project" value="TreeGrafter"/>
</dbReference>
<dbReference type="EMBL" id="BLJY01000009">
    <property type="protein sequence ID" value="GFF18816.1"/>
    <property type="molecule type" value="Genomic_DNA"/>
</dbReference>
<dbReference type="InterPro" id="IPR000086">
    <property type="entry name" value="NUDIX_hydrolase_dom"/>
</dbReference>
<sequence>MATSPNKTTQYTSEQFVESCGAVLFDLSSPQGKKVCLIQYHAKNEWLLAKGRRNCGESRHEAALRELREETGYSAHLHPVTMSTRAPPRDEQGHMPDKPHPYTDLTEPFMVTMRQRGGEGTNDVKIIWWYIAALDEGVPGAVEEAEEEFSAQFFPLEEAVQKLSFQNDRTVLQKAIALVDTC</sequence>
<evidence type="ECO:0000313" key="3">
    <source>
        <dbReference type="Proteomes" id="UP000452235"/>
    </source>
</evidence>
<proteinExistence type="predicted"/>
<dbReference type="Gene3D" id="3.90.79.10">
    <property type="entry name" value="Nucleoside Triphosphate Pyrophosphohydrolase"/>
    <property type="match status" value="1"/>
</dbReference>
<feature type="region of interest" description="Disordered" evidence="1">
    <location>
        <begin position="81"/>
        <end position="104"/>
    </location>
</feature>
<evidence type="ECO:0000256" key="1">
    <source>
        <dbReference type="SAM" id="MobiDB-lite"/>
    </source>
</evidence>
<dbReference type="GO" id="GO:0006754">
    <property type="term" value="P:ATP biosynthetic process"/>
    <property type="evidence" value="ECO:0007669"/>
    <property type="project" value="TreeGrafter"/>
</dbReference>
<dbReference type="PANTHER" id="PTHR21340:SF0">
    <property type="entry name" value="BIS(5'-NUCLEOSYL)-TETRAPHOSPHATASE [ASYMMETRICAL]"/>
    <property type="match status" value="1"/>
</dbReference>
<dbReference type="InterPro" id="IPR020084">
    <property type="entry name" value="NUDIX_hydrolase_CS"/>
</dbReference>